<name>A0AA88HIF2_ARTSF</name>
<gene>
    <name evidence="2" type="ORF">QYM36_015894</name>
</gene>
<protein>
    <submittedName>
        <fullName evidence="2">Uncharacterized protein</fullName>
    </submittedName>
</protein>
<dbReference type="Proteomes" id="UP001187531">
    <property type="component" value="Unassembled WGS sequence"/>
</dbReference>
<proteinExistence type="predicted"/>
<sequence length="140" mass="16076">MQPLDISVFGPFKRCYNDAQKPRGRKKLCSEILIDKPEKEHLEAERQIKEAKKSTKRSRAARKRTAKRNITADLDEEEDFVLSNTSSDESLHIGDTEEDGEFFLSSEGIEEGDFVLFKVVGKRITSYFVAKVFVKDEIED</sequence>
<accession>A0AA88HIF2</accession>
<organism evidence="2 3">
    <name type="scientific">Artemia franciscana</name>
    <name type="common">Brine shrimp</name>
    <name type="synonym">Artemia sanfranciscana</name>
    <dbReference type="NCBI Taxonomy" id="6661"/>
    <lineage>
        <taxon>Eukaryota</taxon>
        <taxon>Metazoa</taxon>
        <taxon>Ecdysozoa</taxon>
        <taxon>Arthropoda</taxon>
        <taxon>Crustacea</taxon>
        <taxon>Branchiopoda</taxon>
        <taxon>Anostraca</taxon>
        <taxon>Artemiidae</taxon>
        <taxon>Artemia</taxon>
    </lineage>
</organism>
<feature type="region of interest" description="Disordered" evidence="1">
    <location>
        <begin position="43"/>
        <end position="69"/>
    </location>
</feature>
<feature type="compositionally biased region" description="Basic and acidic residues" evidence="1">
    <location>
        <begin position="43"/>
        <end position="53"/>
    </location>
</feature>
<dbReference type="EMBL" id="JAVRJZ010000020">
    <property type="protein sequence ID" value="KAK2705667.1"/>
    <property type="molecule type" value="Genomic_DNA"/>
</dbReference>
<comment type="caution">
    <text evidence="2">The sequence shown here is derived from an EMBL/GenBank/DDBJ whole genome shotgun (WGS) entry which is preliminary data.</text>
</comment>
<reference evidence="2" key="1">
    <citation type="submission" date="2023-07" db="EMBL/GenBank/DDBJ databases">
        <title>Chromosome-level genome assembly of Artemia franciscana.</title>
        <authorList>
            <person name="Jo E."/>
        </authorList>
    </citation>
    <scope>NUCLEOTIDE SEQUENCE</scope>
    <source>
        <tissue evidence="2">Whole body</tissue>
    </source>
</reference>
<evidence type="ECO:0000313" key="2">
    <source>
        <dbReference type="EMBL" id="KAK2705667.1"/>
    </source>
</evidence>
<feature type="compositionally biased region" description="Basic residues" evidence="1">
    <location>
        <begin position="54"/>
        <end position="67"/>
    </location>
</feature>
<keyword evidence="3" id="KW-1185">Reference proteome</keyword>
<evidence type="ECO:0000256" key="1">
    <source>
        <dbReference type="SAM" id="MobiDB-lite"/>
    </source>
</evidence>
<evidence type="ECO:0000313" key="3">
    <source>
        <dbReference type="Proteomes" id="UP001187531"/>
    </source>
</evidence>
<dbReference type="AlphaFoldDB" id="A0AA88HIF2"/>